<organism evidence="1 2">
    <name type="scientific">Nannocystis pusilla</name>
    <dbReference type="NCBI Taxonomy" id="889268"/>
    <lineage>
        <taxon>Bacteria</taxon>
        <taxon>Pseudomonadati</taxon>
        <taxon>Myxococcota</taxon>
        <taxon>Polyangia</taxon>
        <taxon>Nannocystales</taxon>
        <taxon>Nannocystaceae</taxon>
        <taxon>Nannocystis</taxon>
    </lineage>
</organism>
<accession>A0A9X3EYT6</accession>
<gene>
    <name evidence="1" type="ORF">OV079_45135</name>
</gene>
<reference evidence="1" key="1">
    <citation type="submission" date="2022-11" db="EMBL/GenBank/DDBJ databases">
        <title>Minimal conservation of predation-associated metabolite biosynthetic gene clusters underscores biosynthetic potential of Myxococcota including descriptions for ten novel species: Archangium lansinium sp. nov., Myxococcus landrumus sp. nov., Nannocystis bai.</title>
        <authorList>
            <person name="Ahearne A."/>
            <person name="Stevens C."/>
            <person name="Phillips K."/>
        </authorList>
    </citation>
    <scope>NUCLEOTIDE SEQUENCE</scope>
    <source>
        <strain evidence="1">Na p29</strain>
    </source>
</reference>
<sequence length="62" mass="6937">MTALLGLAQVNELMTRYDRANDYYQRVIRIDPDNKSAQAFFNSWAGGTARSSPGAPGFQLKR</sequence>
<dbReference type="Proteomes" id="UP001150924">
    <property type="component" value="Unassembled WGS sequence"/>
</dbReference>
<dbReference type="Gene3D" id="1.25.40.10">
    <property type="entry name" value="Tetratricopeptide repeat domain"/>
    <property type="match status" value="1"/>
</dbReference>
<evidence type="ECO:0000313" key="2">
    <source>
        <dbReference type="Proteomes" id="UP001150924"/>
    </source>
</evidence>
<evidence type="ECO:0008006" key="3">
    <source>
        <dbReference type="Google" id="ProtNLM"/>
    </source>
</evidence>
<dbReference type="AlphaFoldDB" id="A0A9X3EYT6"/>
<comment type="caution">
    <text evidence="1">The sequence shown here is derived from an EMBL/GenBank/DDBJ whole genome shotgun (WGS) entry which is preliminary data.</text>
</comment>
<proteinExistence type="predicted"/>
<dbReference type="InterPro" id="IPR011990">
    <property type="entry name" value="TPR-like_helical_dom_sf"/>
</dbReference>
<dbReference type="SUPFAM" id="SSF48452">
    <property type="entry name" value="TPR-like"/>
    <property type="match status" value="1"/>
</dbReference>
<name>A0A9X3EYT6_9BACT</name>
<protein>
    <recommendedName>
        <fullName evidence="3">Tetratricopeptide repeat protein</fullName>
    </recommendedName>
</protein>
<keyword evidence="2" id="KW-1185">Reference proteome</keyword>
<dbReference type="RefSeq" id="WP_267776072.1">
    <property type="nucleotide sequence ID" value="NZ_JAPNKE010000002.1"/>
</dbReference>
<dbReference type="EMBL" id="JAPNKE010000002">
    <property type="protein sequence ID" value="MCY1012601.1"/>
    <property type="molecule type" value="Genomic_DNA"/>
</dbReference>
<evidence type="ECO:0000313" key="1">
    <source>
        <dbReference type="EMBL" id="MCY1012601.1"/>
    </source>
</evidence>